<reference evidence="7" key="1">
    <citation type="journal article" date="2020" name="Stud. Mycol.">
        <title>101 Dothideomycetes genomes: a test case for predicting lifestyles and emergence of pathogens.</title>
        <authorList>
            <person name="Haridas S."/>
            <person name="Albert R."/>
            <person name="Binder M."/>
            <person name="Bloem J."/>
            <person name="Labutti K."/>
            <person name="Salamov A."/>
            <person name="Andreopoulos B."/>
            <person name="Baker S."/>
            <person name="Barry K."/>
            <person name="Bills G."/>
            <person name="Bluhm B."/>
            <person name="Cannon C."/>
            <person name="Castanera R."/>
            <person name="Culley D."/>
            <person name="Daum C."/>
            <person name="Ezra D."/>
            <person name="Gonzalez J."/>
            <person name="Henrissat B."/>
            <person name="Kuo A."/>
            <person name="Liang C."/>
            <person name="Lipzen A."/>
            <person name="Lutzoni F."/>
            <person name="Magnuson J."/>
            <person name="Mondo S."/>
            <person name="Nolan M."/>
            <person name="Ohm R."/>
            <person name="Pangilinan J."/>
            <person name="Park H.-J."/>
            <person name="Ramirez L."/>
            <person name="Alfaro M."/>
            <person name="Sun H."/>
            <person name="Tritt A."/>
            <person name="Yoshinaga Y."/>
            <person name="Zwiers L.-H."/>
            <person name="Turgeon B."/>
            <person name="Goodwin S."/>
            <person name="Spatafora J."/>
            <person name="Crous P."/>
            <person name="Grigoriev I."/>
        </authorList>
    </citation>
    <scope>NUCLEOTIDE SEQUENCE</scope>
    <source>
        <strain evidence="7">CBS 690.94</strain>
    </source>
</reference>
<keyword evidence="8" id="KW-1185">Reference proteome</keyword>
<keyword evidence="3" id="KW-0862">Zinc</keyword>
<dbReference type="GO" id="GO:0008270">
    <property type="term" value="F:zinc ion binding"/>
    <property type="evidence" value="ECO:0007669"/>
    <property type="project" value="UniProtKB-KW"/>
</dbReference>
<comment type="caution">
    <text evidence="7">The sequence shown here is derived from an EMBL/GenBank/DDBJ whole genome shotgun (WGS) entry which is preliminary data.</text>
</comment>
<feature type="compositionally biased region" description="Polar residues" evidence="5">
    <location>
        <begin position="138"/>
        <end position="159"/>
    </location>
</feature>
<dbReference type="AlphaFoldDB" id="A0A9P4UDF1"/>
<dbReference type="Gene3D" id="6.10.140.2220">
    <property type="match status" value="1"/>
</dbReference>
<feature type="region of interest" description="Disordered" evidence="5">
    <location>
        <begin position="1"/>
        <end position="21"/>
    </location>
</feature>
<evidence type="ECO:0000256" key="5">
    <source>
        <dbReference type="SAM" id="MobiDB-lite"/>
    </source>
</evidence>
<gene>
    <name evidence="7" type="ORF">P171DRAFT_483629</name>
</gene>
<keyword evidence="2 4" id="KW-0863">Zinc-finger</keyword>
<accession>A0A9P4UDF1</accession>
<sequence>MTLDSCDGTDTEAGPALSASEQEKVAYQLFDEISESCANIAKEPNPPDTVNNGDYSSQDQQQDVGGQPLARGSSTVVHDTTTAAQRSGMTLARCENINTEADSALTTDHPDRELNRSLTLRDDPLALTQRAAVKPKETNSTSIAEEKSPNPTSSITLPNQGRGVGDQQQKKGENSAADPRLICGKCKRVPRKSGVWTVHCSGCKDVWYCGSSCQRAAWKSHAAACKKTEQPQSPLLNISTEAPELGARYDPDDEFNTALMPLSENVPCMICEGTQDHQPGCMAAEFQFGPVPEYNEVMLEEIRRRVEYFDPEQWREHGHRDILDPIDPVGPPEEESARDAILGLNSIIRNESSYQEDAFLHGVPDEWLPIMWALRTSENVRMQLVTENGEIYDPNHPVWDENGDVSGAGATDVAGSGSRDKSG</sequence>
<organism evidence="7 8">
    <name type="scientific">Karstenula rhodostoma CBS 690.94</name>
    <dbReference type="NCBI Taxonomy" id="1392251"/>
    <lineage>
        <taxon>Eukaryota</taxon>
        <taxon>Fungi</taxon>
        <taxon>Dikarya</taxon>
        <taxon>Ascomycota</taxon>
        <taxon>Pezizomycotina</taxon>
        <taxon>Dothideomycetes</taxon>
        <taxon>Pleosporomycetidae</taxon>
        <taxon>Pleosporales</taxon>
        <taxon>Massarineae</taxon>
        <taxon>Didymosphaeriaceae</taxon>
        <taxon>Karstenula</taxon>
    </lineage>
</organism>
<evidence type="ECO:0000313" key="7">
    <source>
        <dbReference type="EMBL" id="KAF2446271.1"/>
    </source>
</evidence>
<feature type="domain" description="MYND-type" evidence="6">
    <location>
        <begin position="183"/>
        <end position="225"/>
    </location>
</feature>
<dbReference type="Pfam" id="PF01753">
    <property type="entry name" value="zf-MYND"/>
    <property type="match status" value="1"/>
</dbReference>
<evidence type="ECO:0000256" key="3">
    <source>
        <dbReference type="ARBA" id="ARBA00022833"/>
    </source>
</evidence>
<evidence type="ECO:0000256" key="4">
    <source>
        <dbReference type="PROSITE-ProRule" id="PRU00134"/>
    </source>
</evidence>
<dbReference type="SUPFAM" id="SSF144232">
    <property type="entry name" value="HIT/MYND zinc finger-like"/>
    <property type="match status" value="1"/>
</dbReference>
<feature type="region of interest" description="Disordered" evidence="5">
    <location>
        <begin position="39"/>
        <end position="78"/>
    </location>
</feature>
<evidence type="ECO:0000256" key="1">
    <source>
        <dbReference type="ARBA" id="ARBA00022723"/>
    </source>
</evidence>
<dbReference type="PROSITE" id="PS50865">
    <property type="entry name" value="ZF_MYND_2"/>
    <property type="match status" value="1"/>
</dbReference>
<feature type="region of interest" description="Disordered" evidence="5">
    <location>
        <begin position="101"/>
        <end position="176"/>
    </location>
</feature>
<evidence type="ECO:0000259" key="6">
    <source>
        <dbReference type="PROSITE" id="PS50865"/>
    </source>
</evidence>
<feature type="compositionally biased region" description="Basic and acidic residues" evidence="5">
    <location>
        <begin position="108"/>
        <end position="124"/>
    </location>
</feature>
<dbReference type="Proteomes" id="UP000799764">
    <property type="component" value="Unassembled WGS sequence"/>
</dbReference>
<feature type="region of interest" description="Disordered" evidence="5">
    <location>
        <begin position="395"/>
        <end position="423"/>
    </location>
</feature>
<dbReference type="InterPro" id="IPR002893">
    <property type="entry name" value="Znf_MYND"/>
</dbReference>
<name>A0A9P4UDF1_9PLEO</name>
<dbReference type="OrthoDB" id="445357at2759"/>
<dbReference type="PROSITE" id="PS01360">
    <property type="entry name" value="ZF_MYND_1"/>
    <property type="match status" value="1"/>
</dbReference>
<feature type="compositionally biased region" description="Low complexity" evidence="5">
    <location>
        <begin position="53"/>
        <end position="67"/>
    </location>
</feature>
<keyword evidence="1" id="KW-0479">Metal-binding</keyword>
<protein>
    <recommendedName>
        <fullName evidence="6">MYND-type domain-containing protein</fullName>
    </recommendedName>
</protein>
<proteinExistence type="predicted"/>
<evidence type="ECO:0000256" key="2">
    <source>
        <dbReference type="ARBA" id="ARBA00022771"/>
    </source>
</evidence>
<dbReference type="EMBL" id="MU001498">
    <property type="protein sequence ID" value="KAF2446271.1"/>
    <property type="molecule type" value="Genomic_DNA"/>
</dbReference>
<evidence type="ECO:0000313" key="8">
    <source>
        <dbReference type="Proteomes" id="UP000799764"/>
    </source>
</evidence>